<reference evidence="4" key="1">
    <citation type="journal article" date="2015" name="Genome Announc.">
        <title>Draft Genome Sequence of an Anaerobic Ammonium-Oxidizing Bacterium, "Candidatus Brocadia sinica".</title>
        <authorList>
            <person name="Oshiki M."/>
            <person name="Shinyako-Hata K."/>
            <person name="Satoh H."/>
            <person name="Okabe S."/>
        </authorList>
    </citation>
    <scope>NUCLEOTIDE SEQUENCE [LARGE SCALE GENOMIC DNA]</scope>
    <source>
        <strain evidence="4">JPN1</strain>
    </source>
</reference>
<evidence type="ECO:0000313" key="3">
    <source>
        <dbReference type="EMBL" id="GAN32671.1"/>
    </source>
</evidence>
<dbReference type="Pfam" id="PF02371">
    <property type="entry name" value="Transposase_20"/>
    <property type="match status" value="1"/>
</dbReference>
<evidence type="ECO:0000259" key="2">
    <source>
        <dbReference type="Pfam" id="PF02371"/>
    </source>
</evidence>
<evidence type="ECO:0000313" key="4">
    <source>
        <dbReference type="Proteomes" id="UP000032309"/>
    </source>
</evidence>
<sequence>MDIINKCCCGLDVHKEKVVACLRKIGSDGKCHTEKRTYLTVTKELLALSDWMASEGVTHVAMESTGVYWKPIWNILEGGFTVLLVNARHIKQVPGRKTDMKDCEWIAQLLQHGLLNPSFVSSTPIRELRDLTRHRAKVIGERAAVANRIQKTLEDANIKLASVATDVMGVSGRTMLKAIISGQEDPKVLANLAQRRLREKIPQLKLALEGRVTGHHRFMLETLLDQWEYLESLVKRLDDRIEEVMRPFEESVELLKGIPGVEQRTAENLIAEIGNNMAQFPSAEHLASWAGMCPGNNESAGKRKSGATPKGNRWLRRTLNQSTWAASHTKNTYLSAQYRRLASRRGKKRAIVAVGHTILTIVYHMLKHRVSYHELGNNYFDHLNSENLKRYLVKRLEKLGHKVTLEPLKEVA</sequence>
<name>A0ABQ0JVD8_9BACT</name>
<accession>A0ABQ0JVD8</accession>
<evidence type="ECO:0000259" key="1">
    <source>
        <dbReference type="Pfam" id="PF01548"/>
    </source>
</evidence>
<dbReference type="InterPro" id="IPR047650">
    <property type="entry name" value="Transpos_IS110"/>
</dbReference>
<organism evidence="3 4">
    <name type="scientific">Candidatus Brocadia sinica JPN1</name>
    <dbReference type="NCBI Taxonomy" id="1197129"/>
    <lineage>
        <taxon>Bacteria</taxon>
        <taxon>Pseudomonadati</taxon>
        <taxon>Planctomycetota</taxon>
        <taxon>Candidatus Brocadiia</taxon>
        <taxon>Candidatus Brocadiales</taxon>
        <taxon>Candidatus Brocadiaceae</taxon>
        <taxon>Candidatus Brocadia</taxon>
    </lineage>
</organism>
<dbReference type="NCBIfam" id="NF033542">
    <property type="entry name" value="transpos_IS110"/>
    <property type="match status" value="1"/>
</dbReference>
<feature type="domain" description="Transposase IS116/IS110/IS902 C-terminal" evidence="2">
    <location>
        <begin position="253"/>
        <end position="338"/>
    </location>
</feature>
<protein>
    <submittedName>
        <fullName evidence="3">Transposase and inactivated derivatives</fullName>
    </submittedName>
</protein>
<dbReference type="InterPro" id="IPR003346">
    <property type="entry name" value="Transposase_20"/>
</dbReference>
<keyword evidence="4" id="KW-1185">Reference proteome</keyword>
<dbReference type="Pfam" id="PF01548">
    <property type="entry name" value="DEDD_Tnp_IS110"/>
    <property type="match status" value="1"/>
</dbReference>
<dbReference type="Proteomes" id="UP000032309">
    <property type="component" value="Unassembled WGS sequence"/>
</dbReference>
<comment type="caution">
    <text evidence="3">The sequence shown here is derived from an EMBL/GenBank/DDBJ whole genome shotgun (WGS) entry which is preliminary data.</text>
</comment>
<dbReference type="EMBL" id="BAFN01000001">
    <property type="protein sequence ID" value="GAN32671.1"/>
    <property type="molecule type" value="Genomic_DNA"/>
</dbReference>
<dbReference type="PANTHER" id="PTHR33055">
    <property type="entry name" value="TRANSPOSASE FOR INSERTION SEQUENCE ELEMENT IS1111A"/>
    <property type="match status" value="1"/>
</dbReference>
<dbReference type="InterPro" id="IPR002525">
    <property type="entry name" value="Transp_IS110-like_N"/>
</dbReference>
<gene>
    <name evidence="3" type="ORF">BROSI_A1186</name>
</gene>
<proteinExistence type="predicted"/>
<feature type="domain" description="Transposase IS110-like N-terminal" evidence="1">
    <location>
        <begin position="9"/>
        <end position="156"/>
    </location>
</feature>
<dbReference type="PANTHER" id="PTHR33055:SF15">
    <property type="entry name" value="TRANSPOSASE-RELATED"/>
    <property type="match status" value="1"/>
</dbReference>
<dbReference type="RefSeq" id="WP_052562801.1">
    <property type="nucleotide sequence ID" value="NZ_BAFN01000001.1"/>
</dbReference>